<evidence type="ECO:0000313" key="6">
    <source>
        <dbReference type="RefSeq" id="XP_031406738.1"/>
    </source>
</evidence>
<dbReference type="OrthoDB" id="774308at2759"/>
<evidence type="ECO:0000259" key="2">
    <source>
        <dbReference type="PROSITE" id="PS51745"/>
    </source>
</evidence>
<feature type="region of interest" description="Disordered" evidence="1">
    <location>
        <begin position="206"/>
        <end position="249"/>
    </location>
</feature>
<reference evidence="4" key="1">
    <citation type="journal article" date="2017" name="Plant J.">
        <title>The pomegranate (Punica granatum L.) genome and the genomics of punicalagin biosynthesis.</title>
        <authorList>
            <person name="Qin G."/>
            <person name="Xu C."/>
            <person name="Ming R."/>
            <person name="Tang H."/>
            <person name="Guyot R."/>
            <person name="Kramer E.M."/>
            <person name="Hu Y."/>
            <person name="Yi X."/>
            <person name="Qi Y."/>
            <person name="Xu X."/>
            <person name="Gao Z."/>
            <person name="Pan H."/>
            <person name="Jian J."/>
            <person name="Tian Y."/>
            <person name="Yue Z."/>
            <person name="Xu Y."/>
        </authorList>
    </citation>
    <scope>NUCLEOTIDE SEQUENCE [LARGE SCALE GENOMIC DNA]</scope>
    <source>
        <strain evidence="4">cv. Dabenzi</strain>
    </source>
</reference>
<dbReference type="SMART" id="SM00666">
    <property type="entry name" value="PB1"/>
    <property type="match status" value="1"/>
</dbReference>
<dbReference type="PROSITE" id="PS51745">
    <property type="entry name" value="PB1"/>
    <property type="match status" value="1"/>
</dbReference>
<reference evidence="6" key="4">
    <citation type="submission" date="2025-04" db="UniProtKB">
        <authorList>
            <consortium name="RefSeq"/>
        </authorList>
    </citation>
    <scope>IDENTIFICATION</scope>
    <source>
        <tissue evidence="6">Leaf</tissue>
    </source>
</reference>
<gene>
    <name evidence="6" type="primary">LOC116215242</name>
    <name evidence="3" type="ORF">CDL15_Pgr019915</name>
</gene>
<dbReference type="Proteomes" id="UP000515151">
    <property type="component" value="Chromosome 7"/>
</dbReference>
<accession>A0A218VRH8</accession>
<feature type="compositionally biased region" description="Low complexity" evidence="1">
    <location>
        <begin position="230"/>
        <end position="249"/>
    </location>
</feature>
<reference evidence="5" key="3">
    <citation type="journal article" date="2020" name="Plant Biotechnol. J.">
        <title>The pomegranate (Punica granatum L.) draft genome dissects genetic divergence between soft- and hard-seeded cultivars.</title>
        <authorList>
            <person name="Luo X."/>
            <person name="Li H."/>
            <person name="Wu Z."/>
            <person name="Yao W."/>
            <person name="Zhao P."/>
            <person name="Cao D."/>
            <person name="Yu H."/>
            <person name="Li K."/>
            <person name="Poudel K."/>
            <person name="Zhao D."/>
            <person name="Zhang F."/>
            <person name="Xia X."/>
            <person name="Chen L."/>
            <person name="Wang Q."/>
            <person name="Jing D."/>
            <person name="Cao S."/>
        </authorList>
    </citation>
    <scope>NUCLEOTIDE SEQUENCE [LARGE SCALE GENOMIC DNA]</scope>
</reference>
<dbReference type="Proteomes" id="UP000197138">
    <property type="component" value="Unassembled WGS sequence"/>
</dbReference>
<feature type="region of interest" description="Disordered" evidence="1">
    <location>
        <begin position="511"/>
        <end position="549"/>
    </location>
</feature>
<dbReference type="RefSeq" id="XP_031406738.1">
    <property type="nucleotide sequence ID" value="XM_031550878.1"/>
</dbReference>
<dbReference type="PANTHER" id="PTHR31066">
    <property type="entry name" value="OS05G0427100 PROTEIN-RELATED"/>
    <property type="match status" value="1"/>
</dbReference>
<protein>
    <submittedName>
        <fullName evidence="6">Uncharacterized protein LOC116215242</fullName>
    </submittedName>
</protein>
<sequence>MDPPPPPVTPLPAVNAAATESLDDDSPRSRAAVDGLAEEPLPPKLRLMCSYGGHIIPRPHDKSLCYVGGETRMVVVDRNSSLADLSVRLSQSLLNGRPFTLKYQLPNEDLDSLITVSTDEDLDNMIDEYDRTASVSHFRPSRLRVFLFFKAPETAMTMGALLEDAKSETWFVDALNNAMALPRGFSDSATMGGLMNLDRVVNSGSSTDLEAQAKPVHEVHSMPGSPMVENNSSYGSSSSSPSMSNLPPISVRVADQDTGARPQDQRVGIEEQFVQSSIAPPPNMSDGFGLLSGPPPTIPSGVVPGNSNVASAAMGVNQTAASGENVNRGMSDDERSDQGVPLTFRKPPLPLQPVQMHPVQQKAAGLYNLPSPDSVASDSSIASASSLSRPVILEDQTHAHSKDQRGQASPTLKEGVLDPTLNLQIPQLQEPAYMIPPQTDQPQQQQQQQFVQMSTHYIPHHATNPVLIPPYYHPIYATQSQQQLHHHPINQQQQPVYVFPFPQAQPYNMSVQPNVADNSSALASSRPPPSPSPTIIHSSGYKDTNTGPPQIYSTKSATQMKPEMYSSYITSSPPPLIPIQSNQYQQQHLGISTQPQPAAMASSMASNYAFDYSHAAHDQAYYTQHHVPPQYQTMTAAAAVALSDASKQLPVDISKQQMMTTQQPI</sequence>
<reference evidence="3" key="2">
    <citation type="submission" date="2017-06" db="EMBL/GenBank/DDBJ databases">
        <title>The pomegranate genome and the genomics of punicalagin biosynthesis.</title>
        <authorList>
            <person name="Xu C."/>
        </authorList>
    </citation>
    <scope>NUCLEOTIDE SEQUENCE [LARGE SCALE GENOMIC DNA]</scope>
    <source>
        <tissue evidence="3">Fresh leaf</tissue>
    </source>
</reference>
<dbReference type="GeneID" id="116215242"/>
<dbReference type="SUPFAM" id="SSF54277">
    <property type="entry name" value="CAD &amp; PB1 domains"/>
    <property type="match status" value="1"/>
</dbReference>
<evidence type="ECO:0000256" key="1">
    <source>
        <dbReference type="SAM" id="MobiDB-lite"/>
    </source>
</evidence>
<dbReference type="CDD" id="cd06410">
    <property type="entry name" value="PB1_UP2"/>
    <property type="match status" value="1"/>
</dbReference>
<dbReference type="Gene3D" id="3.10.20.90">
    <property type="entry name" value="Phosphatidylinositol 3-kinase Catalytic Subunit, Chain A, domain 1"/>
    <property type="match status" value="1"/>
</dbReference>
<feature type="region of interest" description="Disordered" evidence="1">
    <location>
        <begin position="1"/>
        <end position="29"/>
    </location>
</feature>
<evidence type="ECO:0000313" key="4">
    <source>
        <dbReference type="Proteomes" id="UP000197138"/>
    </source>
</evidence>
<dbReference type="EMBL" id="MTKT01006319">
    <property type="protein sequence ID" value="OWM62621.1"/>
    <property type="molecule type" value="Genomic_DNA"/>
</dbReference>
<evidence type="ECO:0000313" key="5">
    <source>
        <dbReference type="Proteomes" id="UP000515151"/>
    </source>
</evidence>
<dbReference type="InterPro" id="IPR000270">
    <property type="entry name" value="PB1_dom"/>
</dbReference>
<dbReference type="PANTHER" id="PTHR31066:SF68">
    <property type="entry name" value="SERINE_THREONINE-PROTEIN KINASE YAKA-RELATED"/>
    <property type="match status" value="1"/>
</dbReference>
<dbReference type="Pfam" id="PF00564">
    <property type="entry name" value="PB1"/>
    <property type="match status" value="1"/>
</dbReference>
<name>A0A218VRH8_PUNGR</name>
<evidence type="ECO:0000313" key="3">
    <source>
        <dbReference type="EMBL" id="OWM62621.1"/>
    </source>
</evidence>
<feature type="domain" description="PB1" evidence="2">
    <location>
        <begin position="44"/>
        <end position="148"/>
    </location>
</feature>
<feature type="region of interest" description="Disordered" evidence="1">
    <location>
        <begin position="398"/>
        <end position="417"/>
    </location>
</feature>
<organism evidence="3 4">
    <name type="scientific">Punica granatum</name>
    <name type="common">Pomegranate</name>
    <dbReference type="NCBI Taxonomy" id="22663"/>
    <lineage>
        <taxon>Eukaryota</taxon>
        <taxon>Viridiplantae</taxon>
        <taxon>Streptophyta</taxon>
        <taxon>Embryophyta</taxon>
        <taxon>Tracheophyta</taxon>
        <taxon>Spermatophyta</taxon>
        <taxon>Magnoliopsida</taxon>
        <taxon>eudicotyledons</taxon>
        <taxon>Gunneridae</taxon>
        <taxon>Pentapetalae</taxon>
        <taxon>rosids</taxon>
        <taxon>malvids</taxon>
        <taxon>Myrtales</taxon>
        <taxon>Lythraceae</taxon>
        <taxon>Punica</taxon>
    </lineage>
</organism>
<dbReference type="AlphaFoldDB" id="A0A218VRH8"/>
<proteinExistence type="predicted"/>
<dbReference type="InterPro" id="IPR053793">
    <property type="entry name" value="PB1-like"/>
</dbReference>
<feature type="compositionally biased region" description="Pro residues" evidence="1">
    <location>
        <begin position="1"/>
        <end position="10"/>
    </location>
</feature>
<dbReference type="InterPro" id="IPR053198">
    <property type="entry name" value="Gynoecium_Dev_Regulator"/>
</dbReference>
<keyword evidence="5" id="KW-1185">Reference proteome</keyword>